<evidence type="ECO:0000313" key="1">
    <source>
        <dbReference type="EMBL" id="KAI9247655.1"/>
    </source>
</evidence>
<dbReference type="EMBL" id="JAIXMP010000041">
    <property type="protein sequence ID" value="KAI9247655.1"/>
    <property type="molecule type" value="Genomic_DNA"/>
</dbReference>
<organism evidence="1 2">
    <name type="scientific">Phascolomyces articulosus</name>
    <dbReference type="NCBI Taxonomy" id="60185"/>
    <lineage>
        <taxon>Eukaryota</taxon>
        <taxon>Fungi</taxon>
        <taxon>Fungi incertae sedis</taxon>
        <taxon>Mucoromycota</taxon>
        <taxon>Mucoromycotina</taxon>
        <taxon>Mucoromycetes</taxon>
        <taxon>Mucorales</taxon>
        <taxon>Lichtheimiaceae</taxon>
        <taxon>Phascolomyces</taxon>
    </lineage>
</organism>
<proteinExistence type="predicted"/>
<evidence type="ECO:0000313" key="2">
    <source>
        <dbReference type="Proteomes" id="UP001209540"/>
    </source>
</evidence>
<protein>
    <submittedName>
        <fullName evidence="1">Uncharacterized protein</fullName>
    </submittedName>
</protein>
<sequence>NLFYPIYKENNIELNEEEKYFNKVFRKFRTTVENQFCELHNIFKQFSNNNSIIKTSDYKYINL</sequence>
<dbReference type="AlphaFoldDB" id="A0AAD5JPC8"/>
<reference evidence="1" key="2">
    <citation type="submission" date="2023-02" db="EMBL/GenBank/DDBJ databases">
        <authorList>
            <consortium name="DOE Joint Genome Institute"/>
            <person name="Mondo S.J."/>
            <person name="Chang Y."/>
            <person name="Wang Y."/>
            <person name="Ahrendt S."/>
            <person name="Andreopoulos W."/>
            <person name="Barry K."/>
            <person name="Beard J."/>
            <person name="Benny G.L."/>
            <person name="Blankenship S."/>
            <person name="Bonito G."/>
            <person name="Cuomo C."/>
            <person name="Desiro A."/>
            <person name="Gervers K.A."/>
            <person name="Hundley H."/>
            <person name="Kuo A."/>
            <person name="LaButti K."/>
            <person name="Lang B.F."/>
            <person name="Lipzen A."/>
            <person name="O'Donnell K."/>
            <person name="Pangilinan J."/>
            <person name="Reynolds N."/>
            <person name="Sandor L."/>
            <person name="Smith M.W."/>
            <person name="Tsang A."/>
            <person name="Grigoriev I.V."/>
            <person name="Stajich J.E."/>
            <person name="Spatafora J.W."/>
        </authorList>
    </citation>
    <scope>NUCLEOTIDE SEQUENCE</scope>
    <source>
        <strain evidence="1">RSA 2281</strain>
    </source>
</reference>
<name>A0AAD5JPC8_9FUNG</name>
<gene>
    <name evidence="1" type="ORF">BDA99DRAFT_446609</name>
</gene>
<keyword evidence="2" id="KW-1185">Reference proteome</keyword>
<feature type="non-terminal residue" evidence="1">
    <location>
        <position position="1"/>
    </location>
</feature>
<accession>A0AAD5JPC8</accession>
<reference evidence="1" key="1">
    <citation type="journal article" date="2022" name="IScience">
        <title>Evolution of zygomycete secretomes and the origins of terrestrial fungal ecologies.</title>
        <authorList>
            <person name="Chang Y."/>
            <person name="Wang Y."/>
            <person name="Mondo S."/>
            <person name="Ahrendt S."/>
            <person name="Andreopoulos W."/>
            <person name="Barry K."/>
            <person name="Beard J."/>
            <person name="Benny G.L."/>
            <person name="Blankenship S."/>
            <person name="Bonito G."/>
            <person name="Cuomo C."/>
            <person name="Desiro A."/>
            <person name="Gervers K.A."/>
            <person name="Hundley H."/>
            <person name="Kuo A."/>
            <person name="LaButti K."/>
            <person name="Lang B.F."/>
            <person name="Lipzen A."/>
            <person name="O'Donnell K."/>
            <person name="Pangilinan J."/>
            <person name="Reynolds N."/>
            <person name="Sandor L."/>
            <person name="Smith M.E."/>
            <person name="Tsang A."/>
            <person name="Grigoriev I.V."/>
            <person name="Stajich J.E."/>
            <person name="Spatafora J.W."/>
        </authorList>
    </citation>
    <scope>NUCLEOTIDE SEQUENCE</scope>
    <source>
        <strain evidence="1">RSA 2281</strain>
    </source>
</reference>
<dbReference type="Proteomes" id="UP001209540">
    <property type="component" value="Unassembled WGS sequence"/>
</dbReference>
<comment type="caution">
    <text evidence="1">The sequence shown here is derived from an EMBL/GenBank/DDBJ whole genome shotgun (WGS) entry which is preliminary data.</text>
</comment>